<dbReference type="RefSeq" id="WP_123212086.1">
    <property type="nucleotide sequence ID" value="NZ_RJVO01000005.1"/>
</dbReference>
<feature type="transmembrane region" description="Helical" evidence="4">
    <location>
        <begin position="97"/>
        <end position="117"/>
    </location>
</feature>
<reference evidence="6 7" key="1">
    <citation type="submission" date="2018-10" db="EMBL/GenBank/DDBJ databases">
        <authorList>
            <person name="Chen W.-M."/>
        </authorList>
    </citation>
    <scope>NUCLEOTIDE SEQUENCE [LARGE SCALE GENOMIC DNA]</scope>
    <source>
        <strain evidence="6 7">THS-13</strain>
    </source>
</reference>
<organism evidence="6 7">
    <name type="scientific">Stagnimonas aquatica</name>
    <dbReference type="NCBI Taxonomy" id="2689987"/>
    <lineage>
        <taxon>Bacteria</taxon>
        <taxon>Pseudomonadati</taxon>
        <taxon>Pseudomonadota</taxon>
        <taxon>Gammaproteobacteria</taxon>
        <taxon>Nevskiales</taxon>
        <taxon>Nevskiaceae</taxon>
        <taxon>Stagnimonas</taxon>
    </lineage>
</organism>
<dbReference type="InParanoid" id="A0A3N0V8X0"/>
<feature type="transmembrane region" description="Helical" evidence="4">
    <location>
        <begin position="21"/>
        <end position="42"/>
    </location>
</feature>
<dbReference type="SMART" id="SM00267">
    <property type="entry name" value="GGDEF"/>
    <property type="match status" value="1"/>
</dbReference>
<dbReference type="NCBIfam" id="TIGR00254">
    <property type="entry name" value="GGDEF"/>
    <property type="match status" value="1"/>
</dbReference>
<dbReference type="Gene3D" id="3.30.70.270">
    <property type="match status" value="1"/>
</dbReference>
<dbReference type="GO" id="GO:0043709">
    <property type="term" value="P:cell adhesion involved in single-species biofilm formation"/>
    <property type="evidence" value="ECO:0007669"/>
    <property type="project" value="TreeGrafter"/>
</dbReference>
<feature type="transmembrane region" description="Helical" evidence="4">
    <location>
        <begin position="276"/>
        <end position="297"/>
    </location>
</feature>
<feature type="transmembrane region" description="Helical" evidence="4">
    <location>
        <begin position="129"/>
        <end position="152"/>
    </location>
</feature>
<feature type="transmembrane region" description="Helical" evidence="4">
    <location>
        <begin position="73"/>
        <end position="91"/>
    </location>
</feature>
<dbReference type="FunFam" id="3.30.70.270:FF:000001">
    <property type="entry name" value="Diguanylate cyclase domain protein"/>
    <property type="match status" value="1"/>
</dbReference>
<dbReference type="InterPro" id="IPR043128">
    <property type="entry name" value="Rev_trsase/Diguanyl_cyclase"/>
</dbReference>
<comment type="catalytic activity">
    <reaction evidence="3">
        <text>2 GTP = 3',3'-c-di-GMP + 2 diphosphate</text>
        <dbReference type="Rhea" id="RHEA:24898"/>
        <dbReference type="ChEBI" id="CHEBI:33019"/>
        <dbReference type="ChEBI" id="CHEBI:37565"/>
        <dbReference type="ChEBI" id="CHEBI:58805"/>
        <dbReference type="EC" id="2.7.7.65"/>
    </reaction>
</comment>
<dbReference type="Pfam" id="PF00990">
    <property type="entry name" value="GGDEF"/>
    <property type="match status" value="1"/>
</dbReference>
<comment type="cofactor">
    <cofactor evidence="1">
        <name>Mg(2+)</name>
        <dbReference type="ChEBI" id="CHEBI:18420"/>
    </cofactor>
</comment>
<sequence length="479" mass="50932">MSEREAIEVSRGEVFLAWLRSEPGAVCLILLTVFLACLLGIYTRPVGFLASIWPANALLLGLLLRLPRAAKPLGWLAGAVAYMLADLLTGSSLFKAAILNFANLVSVGIGYAILARLPPEMIRLRRPASVFHLLTASAAAGAGAGLVGGFANPILFNSGVLSGWTFWFSTELVNHLAFLPVVLSVTPFQVGRLFDGPLLRRGDLLPAVVLFLSGFVAVLVGGPGAIAFPVPALLWCGLVYPVFPTAVMTLMFGIWAMAVISVGYIPSLAIPKGEMALVSIRLGASLIALAPIMLASVMQSRNELLGKLHDLATRDPLTGADNRRAFLESAQEMMLKGRLPLAVLMLDIDHFKAVNDHYGHAGGDAVLVEITRRTRDCLRTGDLFGRLGGEEFAIFVPDCSQTVALQVAERIRQEVARVPVALQDGRSVPVTTSIGMVLVTAAGVTGLDGLLAEADAALYLAKHNGRNRLETRILGVTGS</sequence>
<evidence type="ECO:0000256" key="3">
    <source>
        <dbReference type="ARBA" id="ARBA00034247"/>
    </source>
</evidence>
<dbReference type="InterPro" id="IPR050469">
    <property type="entry name" value="Diguanylate_Cyclase"/>
</dbReference>
<feature type="transmembrane region" description="Helical" evidence="4">
    <location>
        <begin position="202"/>
        <end position="220"/>
    </location>
</feature>
<evidence type="ECO:0000256" key="1">
    <source>
        <dbReference type="ARBA" id="ARBA00001946"/>
    </source>
</evidence>
<dbReference type="Proteomes" id="UP000282106">
    <property type="component" value="Unassembled WGS sequence"/>
</dbReference>
<dbReference type="SUPFAM" id="SSF55073">
    <property type="entry name" value="Nucleotide cyclase"/>
    <property type="match status" value="1"/>
</dbReference>
<dbReference type="PROSITE" id="PS50887">
    <property type="entry name" value="GGDEF"/>
    <property type="match status" value="1"/>
</dbReference>
<evidence type="ECO:0000256" key="2">
    <source>
        <dbReference type="ARBA" id="ARBA00012528"/>
    </source>
</evidence>
<feature type="transmembrane region" description="Helical" evidence="4">
    <location>
        <begin position="250"/>
        <end position="270"/>
    </location>
</feature>
<evidence type="ECO:0000256" key="4">
    <source>
        <dbReference type="SAM" id="Phobius"/>
    </source>
</evidence>
<accession>A0A3N0V8X0</accession>
<dbReference type="InterPro" id="IPR029787">
    <property type="entry name" value="Nucleotide_cyclase"/>
</dbReference>
<dbReference type="GO" id="GO:0052621">
    <property type="term" value="F:diguanylate cyclase activity"/>
    <property type="evidence" value="ECO:0007669"/>
    <property type="project" value="UniProtKB-EC"/>
</dbReference>
<dbReference type="AlphaFoldDB" id="A0A3N0V8X0"/>
<dbReference type="GO" id="GO:1902201">
    <property type="term" value="P:negative regulation of bacterial-type flagellum-dependent cell motility"/>
    <property type="evidence" value="ECO:0007669"/>
    <property type="project" value="TreeGrafter"/>
</dbReference>
<feature type="transmembrane region" description="Helical" evidence="4">
    <location>
        <begin position="48"/>
        <end position="66"/>
    </location>
</feature>
<dbReference type="PANTHER" id="PTHR45138">
    <property type="entry name" value="REGULATORY COMPONENTS OF SENSORY TRANSDUCTION SYSTEM"/>
    <property type="match status" value="1"/>
</dbReference>
<evidence type="ECO:0000313" key="6">
    <source>
        <dbReference type="EMBL" id="ROH89064.1"/>
    </source>
</evidence>
<proteinExistence type="predicted"/>
<dbReference type="EMBL" id="RJVO01000005">
    <property type="protein sequence ID" value="ROH89064.1"/>
    <property type="molecule type" value="Genomic_DNA"/>
</dbReference>
<keyword evidence="4" id="KW-0472">Membrane</keyword>
<evidence type="ECO:0000259" key="5">
    <source>
        <dbReference type="PROSITE" id="PS50887"/>
    </source>
</evidence>
<evidence type="ECO:0000313" key="7">
    <source>
        <dbReference type="Proteomes" id="UP000282106"/>
    </source>
</evidence>
<dbReference type="GO" id="GO:0005886">
    <property type="term" value="C:plasma membrane"/>
    <property type="evidence" value="ECO:0007669"/>
    <property type="project" value="TreeGrafter"/>
</dbReference>
<dbReference type="PANTHER" id="PTHR45138:SF9">
    <property type="entry name" value="DIGUANYLATE CYCLASE DGCM-RELATED"/>
    <property type="match status" value="1"/>
</dbReference>
<keyword evidence="7" id="KW-1185">Reference proteome</keyword>
<dbReference type="InterPro" id="IPR000160">
    <property type="entry name" value="GGDEF_dom"/>
</dbReference>
<gene>
    <name evidence="6" type="ORF">ED208_11670</name>
</gene>
<protein>
    <recommendedName>
        <fullName evidence="2">diguanylate cyclase</fullName>
        <ecNumber evidence="2">2.7.7.65</ecNumber>
    </recommendedName>
</protein>
<feature type="domain" description="GGDEF" evidence="5">
    <location>
        <begin position="339"/>
        <end position="474"/>
    </location>
</feature>
<feature type="transmembrane region" description="Helical" evidence="4">
    <location>
        <begin position="172"/>
        <end position="190"/>
    </location>
</feature>
<dbReference type="FunCoup" id="A0A3N0V8X0">
    <property type="interactions" value="28"/>
</dbReference>
<dbReference type="CDD" id="cd01949">
    <property type="entry name" value="GGDEF"/>
    <property type="match status" value="1"/>
</dbReference>
<keyword evidence="4" id="KW-1133">Transmembrane helix</keyword>
<dbReference type="EC" id="2.7.7.65" evidence="2"/>
<keyword evidence="4" id="KW-0812">Transmembrane</keyword>
<comment type="caution">
    <text evidence="6">The sequence shown here is derived from an EMBL/GenBank/DDBJ whole genome shotgun (WGS) entry which is preliminary data.</text>
</comment>
<name>A0A3N0V8X0_9GAMM</name>